<dbReference type="PANTHER" id="PTHR23071">
    <property type="entry name" value="PHOSPHATIDYLINOSITOL GLYCAN"/>
    <property type="match status" value="1"/>
</dbReference>
<feature type="transmembrane region" description="Helical" evidence="13">
    <location>
        <begin position="974"/>
        <end position="994"/>
    </location>
</feature>
<evidence type="ECO:0000313" key="15">
    <source>
        <dbReference type="EMBL" id="TPR06726.1"/>
    </source>
</evidence>
<feature type="transmembrane region" description="Helical" evidence="13">
    <location>
        <begin position="928"/>
        <end position="945"/>
    </location>
</feature>
<evidence type="ECO:0000256" key="13">
    <source>
        <dbReference type="SAM" id="Phobius"/>
    </source>
</evidence>
<evidence type="ECO:0000256" key="10">
    <source>
        <dbReference type="ARBA" id="ARBA00023180"/>
    </source>
</evidence>
<dbReference type="InterPro" id="IPR017850">
    <property type="entry name" value="Alkaline_phosphatase_core_sf"/>
</dbReference>
<evidence type="ECO:0000256" key="12">
    <source>
        <dbReference type="SAM" id="MobiDB-lite"/>
    </source>
</evidence>
<dbReference type="EMBL" id="NKJJ02000005">
    <property type="protein sequence ID" value="TPR06726.1"/>
    <property type="molecule type" value="Genomic_DNA"/>
</dbReference>
<dbReference type="VEuPathDB" id="FungiDB:ASPNIDRAFT2_1124775"/>
<feature type="transmembrane region" description="Helical" evidence="13">
    <location>
        <begin position="864"/>
        <end position="884"/>
    </location>
</feature>
<feature type="transmembrane region" description="Helical" evidence="13">
    <location>
        <begin position="720"/>
        <end position="737"/>
    </location>
</feature>
<accession>A0A505I0E3</accession>
<dbReference type="Gene3D" id="3.30.559.10">
    <property type="entry name" value="Chloramphenicol acetyltransferase-like domain"/>
    <property type="match status" value="2"/>
</dbReference>
<dbReference type="InterPro" id="IPR037675">
    <property type="entry name" value="PIG-O_N"/>
</dbReference>
<dbReference type="Pfam" id="PF01663">
    <property type="entry name" value="Phosphodiest"/>
    <property type="match status" value="1"/>
</dbReference>
<sequence length="1588" mass="175253">MSEFLGWDAENADSLLSGAHLPARSQETYGFHIPNSRQLQWPKACPIAVRDLAFALGETPPFSLFLDQLRLSLFNCNTSLMVSVTNGGPGLESPTLSDSRNTGSALSRSPERNEHQKPQVPKALAGGSAQDKYIQGLESEFKLKHLGVLGVLGWILFLHVVGIFFFTKGFLLTRMVLENKSSCDVLPFDEAATVGKKVDGCWHQKSFDKAVVIIIDALRYDFTVPFAPSAEGESAQLFHDRLPVLYETAVNTPENAFLLPFIADPPTTTLQRLKGLTTGTLPTFIDAGSNFAGTAIDEDNLVAQLRAAGKTLVQLGDDTWHALFPGYFDPNLTRAFDSFNVWDLHTVDNGVTTNLLPLLHPENSTKWDVIFGHYLGVDHAGHRYGPNHQAMAAKLDEMDRVIREIITKLDDKTLLVVMGDHGMDSKGDHGGESNDEVDAALWMYSKRGIFGRTSAETARPPMLARERFVPQIDLVPTLSLLLGMPIPFNNLGSPIEEAFIGPKGNDWKNVMSVNRLTSAQIKRYQREYTASRGIEDSHQFQSEDLWRAAENSWQKLPRIGRPSQATLLSISESYKEYQRHTLQLCRSLWAKFDVPSMLQGVAVLFAGIVLLVFYARSLKADQTDITKPLLTLVGAGSAVGVVVGAFLSFSGVAEMPVAESSALLAAVGSIVGASWTIFGGSAGVSVPLPSSLWGWLAVTFTITQSIGFASNSYTIWEDEILLFFLSTFGVLAGVSSMRQKSTADRVLGVYHSILFVILGRIASFSRLCREEQMPFCRSTYYASATSSTSAPWQLAVPFLVALILPTVVRSFYAGSKSYEGAATLWIGLGFRLGLFITSVFWVLEGADDGEWLPLSKETLKSVRVFLAQLVLALAFAAGTTAFIYSKPCISINVSQGNAEPESKGKNLAPPQPAGRTTVTILGFGNVHGTRYFLLVVNFCLGIILLQKPMGQGAMGLLLWQILSLLEILDTNGLVLGNSAIGPIVLALLGSFYYFKTGHQATLSSIQWETAFIPLSSVQYPWSPIVVILNTFGAQILTAIAVPLTVLWKRPLQLSDQSSSSPKSSNPSIRLLSDVVRAACTYILYFATINLATTMWAGHLRRHLMLYRIFSPRFMMGATVLGVVDIVLIIFSVAGVRWSTLSAGVESIQKGLTTLINQLPFLAKDVAPSHDENHDNVHCIQPPSAKSQSIPMLQIRHYLNESVRSMLATASCTGAEDLQYSERYAPLPTVMDPQESQPILRFVANVMVDGIILSLSFNHMAADGTGIGNILELLSGCCRNEQKHVGPQRFDVELRRQLASPSTTAEKRPLITFWETYTPEETFHCLDSNTWSTATTSMASELNTFRFRIPIRKVKVLKDICTSVLLSHREGDNMLSKEPGAFISSNDVLTALLSICLQQMQIAELSSEDDQDYTVAFVANLRSRMHPPWPEHYIGVLLTMVLVSRSELINYVQEQKVDLAASEVGLDKDELVQITNLAMNMRKKLQDVDDGYVRGLLAHMQQQRDWNQMNIKGGDFSYSSIRHLKVHDLDWGPNLGKITGFRLFFNLLEDFCLILPADLGGDWDMQISLRPGYQRALMENRLFRWATSD</sequence>
<evidence type="ECO:0000256" key="7">
    <source>
        <dbReference type="ARBA" id="ARBA00022824"/>
    </source>
</evidence>
<dbReference type="VEuPathDB" id="FungiDB:ASPNIDRAFT2_1161122"/>
<proteinExistence type="inferred from homology"/>
<evidence type="ECO:0000259" key="14">
    <source>
        <dbReference type="Pfam" id="PF22664"/>
    </source>
</evidence>
<keyword evidence="5" id="KW-0808">Transferase</keyword>
<protein>
    <submittedName>
        <fullName evidence="15">Fungal trichothecene efflux pump (TRI12) family protein</fullName>
    </submittedName>
</protein>
<keyword evidence="9 13" id="KW-0472">Membrane</keyword>
<dbReference type="Gene3D" id="3.40.720.10">
    <property type="entry name" value="Alkaline Phosphatase, subunit A"/>
    <property type="match status" value="1"/>
</dbReference>
<gene>
    <name evidence="15" type="ORF">CAN33_0024015</name>
</gene>
<reference evidence="16" key="1">
    <citation type="submission" date="2018-10" db="EMBL/GenBank/DDBJ databases">
        <title>FDA dAtabase for Regulatory Grade micrObial Sequences (FDA-ARGOS): Supporting development and validation of Infectious Disease Dx tests.</title>
        <authorList>
            <person name="Kerrigan L."/>
            <person name="Tallon L."/>
            <person name="Sadzewicz L."/>
            <person name="Sengamalay N."/>
            <person name="Ott S."/>
            <person name="Godinez A."/>
            <person name="Nagaraj S."/>
            <person name="Vavikolanu K."/>
            <person name="Nadendla S."/>
            <person name="George J."/>
            <person name="Sichtig H."/>
        </authorList>
    </citation>
    <scope>NUCLEOTIDE SEQUENCE [LARGE SCALE GENOMIC DNA]</scope>
    <source>
        <strain evidence="16">FDAARGOS_311</strain>
    </source>
</reference>
<dbReference type="Proteomes" id="UP000197666">
    <property type="component" value="Unassembled WGS sequence"/>
</dbReference>
<dbReference type="VEuPathDB" id="FungiDB:M747DRAFT_296856"/>
<comment type="subcellular location">
    <subcellularLocation>
        <location evidence="1">Endoplasmic reticulum membrane</location>
        <topology evidence="1">Multi-pass membrane protein</topology>
    </subcellularLocation>
</comment>
<dbReference type="PANTHER" id="PTHR23071:SF1">
    <property type="entry name" value="GPI ETHANOLAMINE PHOSPHATE TRANSFERASE 3"/>
    <property type="match status" value="1"/>
</dbReference>
<evidence type="ECO:0000256" key="1">
    <source>
        <dbReference type="ARBA" id="ARBA00004477"/>
    </source>
</evidence>
<dbReference type="VEuPathDB" id="FungiDB:An09g02800"/>
<evidence type="ECO:0000256" key="5">
    <source>
        <dbReference type="ARBA" id="ARBA00022679"/>
    </source>
</evidence>
<feature type="transmembrane region" description="Helical" evidence="13">
    <location>
        <begin position="824"/>
        <end position="843"/>
    </location>
</feature>
<comment type="caution">
    <text evidence="15">The sequence shown here is derived from an EMBL/GenBank/DDBJ whole genome shotgun (WGS) entry which is preliminary data.</text>
</comment>
<dbReference type="VEuPathDB" id="FungiDB:M747DRAFT_298836"/>
<dbReference type="InterPro" id="IPR054710">
    <property type="entry name" value="Tri101-like_N"/>
</dbReference>
<dbReference type="SUPFAM" id="SSF53649">
    <property type="entry name" value="Alkaline phosphatase-like"/>
    <property type="match status" value="1"/>
</dbReference>
<dbReference type="InterPro" id="IPR039524">
    <property type="entry name" value="PIGO/GPI13"/>
</dbReference>
<feature type="transmembrane region" description="Helical" evidence="13">
    <location>
        <begin position="629"/>
        <end position="650"/>
    </location>
</feature>
<evidence type="ECO:0000256" key="2">
    <source>
        <dbReference type="ARBA" id="ARBA00004687"/>
    </source>
</evidence>
<keyword evidence="8 13" id="KW-1133">Transmembrane helix</keyword>
<evidence type="ECO:0000256" key="3">
    <source>
        <dbReference type="ARBA" id="ARBA00008695"/>
    </source>
</evidence>
<feature type="transmembrane region" description="Helical" evidence="13">
    <location>
        <begin position="662"/>
        <end position="686"/>
    </location>
</feature>
<keyword evidence="4" id="KW-0337">GPI-anchor biosynthesis</keyword>
<dbReference type="UniPathway" id="UPA00196"/>
<feature type="transmembrane region" description="Helical" evidence="13">
    <location>
        <begin position="749"/>
        <end position="768"/>
    </location>
</feature>
<dbReference type="VEuPathDB" id="FungiDB:ATCC64974_10770"/>
<feature type="transmembrane region" description="Helical" evidence="13">
    <location>
        <begin position="596"/>
        <end position="617"/>
    </location>
</feature>
<evidence type="ECO:0000256" key="4">
    <source>
        <dbReference type="ARBA" id="ARBA00022502"/>
    </source>
</evidence>
<comment type="similarity">
    <text evidence="3">Belongs to the PIGG/PIGN/PIGO family. PIGO subfamily.</text>
</comment>
<feature type="domain" description="Trichothecene 3-O-acetyltransferase-like N-terminal" evidence="14">
    <location>
        <begin position="1140"/>
        <end position="1277"/>
    </location>
</feature>
<organism evidence="15 16">
    <name type="scientific">Aspergillus niger</name>
    <dbReference type="NCBI Taxonomy" id="5061"/>
    <lineage>
        <taxon>Eukaryota</taxon>
        <taxon>Fungi</taxon>
        <taxon>Dikarya</taxon>
        <taxon>Ascomycota</taxon>
        <taxon>Pezizomycotina</taxon>
        <taxon>Eurotiomycetes</taxon>
        <taxon>Eurotiomycetidae</taxon>
        <taxon>Eurotiales</taxon>
        <taxon>Aspergillaceae</taxon>
        <taxon>Aspergillus</taxon>
        <taxon>Aspergillus subgen. Circumdati</taxon>
    </lineage>
</organism>
<keyword evidence="7" id="KW-0256">Endoplasmic reticulum</keyword>
<dbReference type="GO" id="GO:0051377">
    <property type="term" value="F:mannose-ethanolamine phosphotransferase activity"/>
    <property type="evidence" value="ECO:0007669"/>
    <property type="project" value="InterPro"/>
</dbReference>
<feature type="transmembrane region" description="Helical" evidence="13">
    <location>
        <begin position="1113"/>
        <end position="1137"/>
    </location>
</feature>
<feature type="transmembrane region" description="Helical" evidence="13">
    <location>
        <begin position="692"/>
        <end position="713"/>
    </location>
</feature>
<keyword evidence="6 13" id="KW-0812">Transmembrane</keyword>
<keyword evidence="11" id="KW-0012">Acyltransferase</keyword>
<feature type="transmembrane region" description="Helical" evidence="13">
    <location>
        <begin position="1024"/>
        <end position="1047"/>
    </location>
</feature>
<evidence type="ECO:0000256" key="9">
    <source>
        <dbReference type="ARBA" id="ARBA00023136"/>
    </source>
</evidence>
<dbReference type="InterPro" id="IPR023213">
    <property type="entry name" value="CAT-like_dom_sf"/>
</dbReference>
<dbReference type="VEuPathDB" id="FungiDB:ATCC64974_66680"/>
<dbReference type="FunFam" id="3.40.720.10:FF:000058">
    <property type="entry name" value="Phosphoethanolamine N-methyltransferase, putative (AFU_orthologue AFUA_6G04290)"/>
    <property type="match status" value="1"/>
</dbReference>
<evidence type="ECO:0000256" key="8">
    <source>
        <dbReference type="ARBA" id="ARBA00022989"/>
    </source>
</evidence>
<comment type="pathway">
    <text evidence="2">Glycolipid biosynthesis; glycosylphosphatidylinositol-anchor biosynthesis.</text>
</comment>
<name>A0A505I0E3_ASPNG</name>
<feature type="compositionally biased region" description="Polar residues" evidence="12">
    <location>
        <begin position="94"/>
        <end position="107"/>
    </location>
</feature>
<dbReference type="CDD" id="cd16023">
    <property type="entry name" value="GPI_EPT_3"/>
    <property type="match status" value="1"/>
</dbReference>
<feature type="transmembrane region" description="Helical" evidence="13">
    <location>
        <begin position="146"/>
        <end position="166"/>
    </location>
</feature>
<dbReference type="VEuPathDB" id="FungiDB:An16g08610"/>
<evidence type="ECO:0000256" key="6">
    <source>
        <dbReference type="ARBA" id="ARBA00022692"/>
    </source>
</evidence>
<evidence type="ECO:0000313" key="16">
    <source>
        <dbReference type="Proteomes" id="UP000197666"/>
    </source>
</evidence>
<feature type="region of interest" description="Disordered" evidence="12">
    <location>
        <begin position="91"/>
        <end position="127"/>
    </location>
</feature>
<dbReference type="GO" id="GO:0005789">
    <property type="term" value="C:endoplasmic reticulum membrane"/>
    <property type="evidence" value="ECO:0007669"/>
    <property type="project" value="UniProtKB-SubCell"/>
</dbReference>
<dbReference type="GO" id="GO:0016746">
    <property type="term" value="F:acyltransferase activity"/>
    <property type="evidence" value="ECO:0007669"/>
    <property type="project" value="UniProtKB-KW"/>
</dbReference>
<feature type="transmembrane region" description="Helical" evidence="13">
    <location>
        <begin position="1067"/>
        <end position="1092"/>
    </location>
</feature>
<keyword evidence="10" id="KW-0325">Glycoprotein</keyword>
<dbReference type="Pfam" id="PF22664">
    <property type="entry name" value="TRI-like_N"/>
    <property type="match status" value="1"/>
</dbReference>
<evidence type="ECO:0000256" key="11">
    <source>
        <dbReference type="ARBA" id="ARBA00023315"/>
    </source>
</evidence>
<dbReference type="InterPro" id="IPR002591">
    <property type="entry name" value="Phosphodiest/P_Trfase"/>
</dbReference>
<feature type="transmembrane region" description="Helical" evidence="13">
    <location>
        <begin position="789"/>
        <end position="812"/>
    </location>
</feature>
<dbReference type="GO" id="GO:0006506">
    <property type="term" value="P:GPI anchor biosynthetic process"/>
    <property type="evidence" value="ECO:0007669"/>
    <property type="project" value="UniProtKB-UniPathway"/>
</dbReference>